<evidence type="ECO:0000256" key="1">
    <source>
        <dbReference type="SAM" id="MobiDB-lite"/>
    </source>
</evidence>
<dbReference type="AlphaFoldDB" id="A0A9W7VXX1"/>
<name>A0A9W7VXX1_9PEZI</name>
<dbReference type="Gene3D" id="3.40.50.150">
    <property type="entry name" value="Vaccinia Virus protein VP39"/>
    <property type="match status" value="1"/>
</dbReference>
<dbReference type="CDD" id="cd02440">
    <property type="entry name" value="AdoMet_MTases"/>
    <property type="match status" value="1"/>
</dbReference>
<keyword evidence="3" id="KW-1185">Reference proteome</keyword>
<dbReference type="SUPFAM" id="SSF53335">
    <property type="entry name" value="S-adenosyl-L-methionine-dependent methyltransferases"/>
    <property type="match status" value="1"/>
</dbReference>
<comment type="caution">
    <text evidence="2">The sequence shown here is derived from an EMBL/GenBank/DDBJ whole genome shotgun (WGS) entry which is preliminary data.</text>
</comment>
<accession>A0A9W7VXX1</accession>
<sequence length="311" mass="35762">MARPPPQEDIVIQDRDLPSHLEADVGDDDDTALGSDRYTITSSMASSVKDFEHENGRRYHSFEDDAYFLPNDEVEAARLDLQHYLWKVTFDGTFGRVPITQNMVDVLDVGTGTGIWAMELAEALCASNCRFIVENAEHDWGLNRKFDYIHARMLTLGMHDWPRFFQQAWDHLNPGGWIETKETQFPPRRADGEETRPSAMGKWGEYVYEAAKNAGIDAGASEHFNEMLTRQGFVNIEKRDLQWPCTNWAKGRKNKILGKLNEENTGRAIPGIGMGLFTRRLGWTKKQVEEISKEVLDELKDKRNQHFYYPM</sequence>
<dbReference type="GO" id="GO:0032259">
    <property type="term" value="P:methylation"/>
    <property type="evidence" value="ECO:0007669"/>
    <property type="project" value="UniProtKB-KW"/>
</dbReference>
<dbReference type="GO" id="GO:0008168">
    <property type="term" value="F:methyltransferase activity"/>
    <property type="evidence" value="ECO:0007669"/>
    <property type="project" value="UniProtKB-KW"/>
</dbReference>
<reference evidence="2 3" key="2">
    <citation type="journal article" date="2021" name="Curr. Genet.">
        <title>Genetic response to nitrogen starvation in the aggressive Eucalyptus foliar pathogen Teratosphaeria destructans.</title>
        <authorList>
            <person name="Havenga M."/>
            <person name="Wingfield B.D."/>
            <person name="Wingfield M.J."/>
            <person name="Dreyer L.L."/>
            <person name="Roets F."/>
            <person name="Aylward J."/>
        </authorList>
    </citation>
    <scope>NUCLEOTIDE SEQUENCE [LARGE SCALE GENOMIC DNA]</scope>
    <source>
        <strain evidence="2">CMW44962</strain>
    </source>
</reference>
<dbReference type="PANTHER" id="PTHR43591">
    <property type="entry name" value="METHYLTRANSFERASE"/>
    <property type="match status" value="1"/>
</dbReference>
<dbReference type="PANTHER" id="PTHR43591:SF24">
    <property type="entry name" value="2-METHOXY-6-POLYPRENYL-1,4-BENZOQUINOL METHYLASE, MITOCHONDRIAL"/>
    <property type="match status" value="1"/>
</dbReference>
<gene>
    <name evidence="2" type="ORF">Tdes44962_MAKER06385</name>
</gene>
<dbReference type="OrthoDB" id="2013972at2759"/>
<organism evidence="2 3">
    <name type="scientific">Teratosphaeria destructans</name>
    <dbReference type="NCBI Taxonomy" id="418781"/>
    <lineage>
        <taxon>Eukaryota</taxon>
        <taxon>Fungi</taxon>
        <taxon>Dikarya</taxon>
        <taxon>Ascomycota</taxon>
        <taxon>Pezizomycotina</taxon>
        <taxon>Dothideomycetes</taxon>
        <taxon>Dothideomycetidae</taxon>
        <taxon>Mycosphaerellales</taxon>
        <taxon>Teratosphaeriaceae</taxon>
        <taxon>Teratosphaeria</taxon>
    </lineage>
</organism>
<feature type="region of interest" description="Disordered" evidence="1">
    <location>
        <begin position="1"/>
        <end position="28"/>
    </location>
</feature>
<keyword evidence="2" id="KW-0489">Methyltransferase</keyword>
<dbReference type="Proteomes" id="UP001138500">
    <property type="component" value="Unassembled WGS sequence"/>
</dbReference>
<feature type="compositionally biased region" description="Basic and acidic residues" evidence="1">
    <location>
        <begin position="12"/>
        <end position="23"/>
    </location>
</feature>
<dbReference type="InterPro" id="IPR029063">
    <property type="entry name" value="SAM-dependent_MTases_sf"/>
</dbReference>
<reference evidence="2 3" key="1">
    <citation type="journal article" date="2018" name="IMA Fungus">
        <title>IMA Genome-F 10: Nine draft genome sequences of Claviceps purpurea s.lat., including C. arundinis, C. humidiphila, and C. cf. spartinae, pseudomolecules for the pitch canker pathogen Fusarium circinatum, draft genome of Davidsoniella eucalypti, Grosmannia galeiformis, Quambalaria eucalypti, and Teratosphaeria destructans.</title>
        <authorList>
            <person name="Wingfield B.D."/>
            <person name="Liu M."/>
            <person name="Nguyen H.D."/>
            <person name="Lane F.A."/>
            <person name="Morgan S.W."/>
            <person name="De Vos L."/>
            <person name="Wilken P.M."/>
            <person name="Duong T.A."/>
            <person name="Aylward J."/>
            <person name="Coetzee M.P."/>
            <person name="Dadej K."/>
            <person name="De Beer Z.W."/>
            <person name="Findlay W."/>
            <person name="Havenga M."/>
            <person name="Kolarik M."/>
            <person name="Menzies J.G."/>
            <person name="Naidoo K."/>
            <person name="Pochopski O."/>
            <person name="Shoukouhi P."/>
            <person name="Santana Q.C."/>
            <person name="Seifert K.A."/>
            <person name="Soal N."/>
            <person name="Steenkamp E.T."/>
            <person name="Tatham C.T."/>
            <person name="van der Nest M.A."/>
            <person name="Wingfield M.J."/>
        </authorList>
    </citation>
    <scope>NUCLEOTIDE SEQUENCE [LARGE SCALE GENOMIC DNA]</scope>
    <source>
        <strain evidence="2">CMW44962</strain>
    </source>
</reference>
<protein>
    <submittedName>
        <fullName evidence="2">S-adenosyl-L-methionine-dependent methyltransferase</fullName>
    </submittedName>
</protein>
<evidence type="ECO:0000313" key="3">
    <source>
        <dbReference type="Proteomes" id="UP001138500"/>
    </source>
</evidence>
<proteinExistence type="predicted"/>
<dbReference type="EMBL" id="RIBY02002633">
    <property type="protein sequence ID" value="KAH9807349.1"/>
    <property type="molecule type" value="Genomic_DNA"/>
</dbReference>
<evidence type="ECO:0000313" key="2">
    <source>
        <dbReference type="EMBL" id="KAH9807349.1"/>
    </source>
</evidence>
<keyword evidence="2" id="KW-0808">Transferase</keyword>
<dbReference type="Pfam" id="PF13489">
    <property type="entry name" value="Methyltransf_23"/>
    <property type="match status" value="1"/>
</dbReference>